<feature type="chain" id="PRO_5045987275" evidence="1">
    <location>
        <begin position="17"/>
        <end position="150"/>
    </location>
</feature>
<dbReference type="RefSeq" id="XP_066694534.1">
    <property type="nucleotide sequence ID" value="XM_066847838.1"/>
</dbReference>
<accession>A0ABR1PXP6</accession>
<comment type="caution">
    <text evidence="2">The sequence shown here is derived from an EMBL/GenBank/DDBJ whole genome shotgun (WGS) entry which is preliminary data.</text>
</comment>
<sequence length="150" mass="15582">MKSVLITAALLPLALAGAVFEPRNNNGCNADNCARAVTGTRRGPESMSSFRQDCTSFLSTTVTPPMSTVIVTTTADSCDEEEDVAPQTLLKRVQEKRAEGAVTVVPTAVPAYASACSGAARYSSTCSCWGVTAAVTTAPTPVITVTITVY</sequence>
<evidence type="ECO:0000256" key="1">
    <source>
        <dbReference type="SAM" id="SignalP"/>
    </source>
</evidence>
<dbReference type="GeneID" id="92080900"/>
<proteinExistence type="predicted"/>
<name>A0ABR1PXP6_9PEZI</name>
<evidence type="ECO:0000313" key="3">
    <source>
        <dbReference type="Proteomes" id="UP001391051"/>
    </source>
</evidence>
<organism evidence="2 3">
    <name type="scientific">Apiospora aurea</name>
    <dbReference type="NCBI Taxonomy" id="335848"/>
    <lineage>
        <taxon>Eukaryota</taxon>
        <taxon>Fungi</taxon>
        <taxon>Dikarya</taxon>
        <taxon>Ascomycota</taxon>
        <taxon>Pezizomycotina</taxon>
        <taxon>Sordariomycetes</taxon>
        <taxon>Xylariomycetidae</taxon>
        <taxon>Amphisphaeriales</taxon>
        <taxon>Apiosporaceae</taxon>
        <taxon>Apiospora</taxon>
    </lineage>
</organism>
<dbReference type="EMBL" id="JAQQWE010000008">
    <property type="protein sequence ID" value="KAK7942503.1"/>
    <property type="molecule type" value="Genomic_DNA"/>
</dbReference>
<gene>
    <name evidence="2" type="ORF">PG986_011616</name>
</gene>
<protein>
    <submittedName>
        <fullName evidence="2">Uncharacterized protein</fullName>
    </submittedName>
</protein>
<evidence type="ECO:0000313" key="2">
    <source>
        <dbReference type="EMBL" id="KAK7942503.1"/>
    </source>
</evidence>
<keyword evidence="1" id="KW-0732">Signal</keyword>
<reference evidence="2 3" key="1">
    <citation type="submission" date="2023-01" db="EMBL/GenBank/DDBJ databases">
        <title>Analysis of 21 Apiospora genomes using comparative genomics revels a genus with tremendous synthesis potential of carbohydrate active enzymes and secondary metabolites.</title>
        <authorList>
            <person name="Sorensen T."/>
        </authorList>
    </citation>
    <scope>NUCLEOTIDE SEQUENCE [LARGE SCALE GENOMIC DNA]</scope>
    <source>
        <strain evidence="2 3">CBS 24483</strain>
    </source>
</reference>
<dbReference type="Proteomes" id="UP001391051">
    <property type="component" value="Unassembled WGS sequence"/>
</dbReference>
<feature type="signal peptide" evidence="1">
    <location>
        <begin position="1"/>
        <end position="16"/>
    </location>
</feature>
<keyword evidence="3" id="KW-1185">Reference proteome</keyword>